<proteinExistence type="predicted"/>
<keyword evidence="4" id="KW-1185">Reference proteome</keyword>
<feature type="transmembrane region" description="Helical" evidence="2">
    <location>
        <begin position="7"/>
        <end position="25"/>
    </location>
</feature>
<dbReference type="Gene3D" id="1.25.40.10">
    <property type="entry name" value="Tetratricopeptide repeat domain"/>
    <property type="match status" value="1"/>
</dbReference>
<reference evidence="4" key="1">
    <citation type="journal article" date="2019" name="Int. J. Syst. Evol. Microbiol.">
        <title>The Global Catalogue of Microorganisms (GCM) 10K type strain sequencing project: providing services to taxonomists for standard genome sequencing and annotation.</title>
        <authorList>
            <consortium name="The Broad Institute Genomics Platform"/>
            <consortium name="The Broad Institute Genome Sequencing Center for Infectious Disease"/>
            <person name="Wu L."/>
            <person name="Ma J."/>
        </authorList>
    </citation>
    <scope>NUCLEOTIDE SEQUENCE [LARGE SCALE GENOMIC DNA]</scope>
    <source>
        <strain evidence="4">JCM 12662</strain>
    </source>
</reference>
<dbReference type="PROSITE" id="PS50005">
    <property type="entry name" value="TPR"/>
    <property type="match status" value="1"/>
</dbReference>
<keyword evidence="2" id="KW-0812">Transmembrane</keyword>
<keyword evidence="2" id="KW-1133">Transmembrane helix</keyword>
<dbReference type="SUPFAM" id="SSF48452">
    <property type="entry name" value="TPR-like"/>
    <property type="match status" value="2"/>
</dbReference>
<gene>
    <name evidence="3" type="ORF">GCM10008932_06120</name>
</gene>
<accession>A0ABP3GXD3</accession>
<evidence type="ECO:0000313" key="4">
    <source>
        <dbReference type="Proteomes" id="UP001501166"/>
    </source>
</evidence>
<dbReference type="Proteomes" id="UP001501166">
    <property type="component" value="Unassembled WGS sequence"/>
</dbReference>
<organism evidence="3 4">
    <name type="scientific">Alkalibacterium iburiense</name>
    <dbReference type="NCBI Taxonomy" id="290589"/>
    <lineage>
        <taxon>Bacteria</taxon>
        <taxon>Bacillati</taxon>
        <taxon>Bacillota</taxon>
        <taxon>Bacilli</taxon>
        <taxon>Lactobacillales</taxon>
        <taxon>Carnobacteriaceae</taxon>
        <taxon>Alkalibacterium</taxon>
    </lineage>
</organism>
<protein>
    <recommendedName>
        <fullName evidence="5">Tetratricopeptide repeat protein</fullName>
    </recommendedName>
</protein>
<evidence type="ECO:0000256" key="1">
    <source>
        <dbReference type="PROSITE-ProRule" id="PRU00339"/>
    </source>
</evidence>
<dbReference type="InterPro" id="IPR011990">
    <property type="entry name" value="TPR-like_helical_dom_sf"/>
</dbReference>
<evidence type="ECO:0000313" key="3">
    <source>
        <dbReference type="EMBL" id="GAA0355914.1"/>
    </source>
</evidence>
<evidence type="ECO:0000256" key="2">
    <source>
        <dbReference type="SAM" id="Phobius"/>
    </source>
</evidence>
<sequence length="513" mass="59414">MKKIMLFCLSLLITIMIIGGTYLFVTITSGALLFIAGSLVFLMLFFIAVIGLIKGKIPRFKLYNRWSSVRLLLYSSLSALVLLVIWSVSAFIQTEYGPMTASEKIELLSTVNGLSEDKVQAFIQEYPKLEYEHITFTYHPESENELQDMLHILPSLLELEKEIYGGEVDKAERLNVLLLQNEADYLKLNPYSIEQESGSYYPLFKRMVLFKDDNIDSVGTFVHEYHHYLFDLYLSEVEIEKDTLPVWYNEGISEYMRKQLVGTPYLYEMEESDVLLTNLHTNGQWRSAYENENVYHLALKGVEVIVNHQSEAGALSDILLKLKDEETFEEAYTKQTGLDLNDLNEMLVSSNEEVDQAWVTWDTEGDYESAEQLYQNLLKKHPHDSLVWHQYAMMLEEQNKWDEALYARQKVIDIEPQGASSYLNTSYLLVVIDSEAAVDMAVKAWELTQADPFGNVIFVQQWMEEVTHFHTLKAEGRSEEAKKHILVCLIVSPYLFVNHFTKKLRLTHHYFSQ</sequence>
<evidence type="ECO:0008006" key="5">
    <source>
        <dbReference type="Google" id="ProtNLM"/>
    </source>
</evidence>
<keyword evidence="1" id="KW-0802">TPR repeat</keyword>
<dbReference type="EMBL" id="BAAACW010000039">
    <property type="protein sequence ID" value="GAA0355914.1"/>
    <property type="molecule type" value="Genomic_DNA"/>
</dbReference>
<feature type="repeat" description="TPR" evidence="1">
    <location>
        <begin position="385"/>
        <end position="418"/>
    </location>
</feature>
<feature type="transmembrane region" description="Helical" evidence="2">
    <location>
        <begin position="31"/>
        <end position="50"/>
    </location>
</feature>
<dbReference type="InterPro" id="IPR003107">
    <property type="entry name" value="HAT"/>
</dbReference>
<dbReference type="SMART" id="SM00386">
    <property type="entry name" value="HAT"/>
    <property type="match status" value="1"/>
</dbReference>
<dbReference type="InterPro" id="IPR019734">
    <property type="entry name" value="TPR_rpt"/>
</dbReference>
<name>A0ABP3GXD3_9LACT</name>
<feature type="transmembrane region" description="Helical" evidence="2">
    <location>
        <begin position="71"/>
        <end position="92"/>
    </location>
</feature>
<keyword evidence="2" id="KW-0472">Membrane</keyword>
<comment type="caution">
    <text evidence="3">The sequence shown here is derived from an EMBL/GenBank/DDBJ whole genome shotgun (WGS) entry which is preliminary data.</text>
</comment>